<dbReference type="EC" id="2.3.1.286" evidence="8"/>
<feature type="binding site" evidence="8">
    <location>
        <position position="30"/>
    </location>
    <ligand>
        <name>NAD(+)</name>
        <dbReference type="ChEBI" id="CHEBI:57540"/>
    </ligand>
</feature>
<feature type="binding site" evidence="8 9">
    <location>
        <position position="146"/>
    </location>
    <ligand>
        <name>Zn(2+)</name>
        <dbReference type="ChEBI" id="CHEBI:29105"/>
    </ligand>
</feature>
<evidence type="ECO:0000256" key="9">
    <source>
        <dbReference type="PROSITE-ProRule" id="PRU00236"/>
    </source>
</evidence>
<gene>
    <name evidence="8" type="primary">cobB</name>
    <name evidence="11" type="ORF">HA72_1096</name>
    <name evidence="12" type="ORF">MsedA_1109</name>
    <name evidence="13" type="ORF">MsedB_1111</name>
    <name evidence="14" type="ORF">MsedC_1109</name>
    <name evidence="15" type="ORF">MsedD_1110</name>
    <name evidence="16" type="ORF">MsedE_1112</name>
</gene>
<keyword evidence="1 8" id="KW-0963">Cytoplasm</keyword>
<dbReference type="OMA" id="LIHMHGE"/>
<dbReference type="OrthoDB" id="728at2157"/>
<evidence type="ECO:0000313" key="14">
    <source>
        <dbReference type="EMBL" id="AKV78626.1"/>
    </source>
</evidence>
<feature type="binding site" evidence="8">
    <location>
        <position position="95"/>
    </location>
    <ligand>
        <name>NAD(+)</name>
        <dbReference type="ChEBI" id="CHEBI:57540"/>
    </ligand>
</feature>
<dbReference type="Proteomes" id="UP000068832">
    <property type="component" value="Chromosome"/>
</dbReference>
<feature type="binding site" evidence="8">
    <location>
        <position position="184"/>
    </location>
    <ligand>
        <name>NAD(+)</name>
        <dbReference type="ChEBI" id="CHEBI:57540"/>
    </ligand>
</feature>
<dbReference type="Proteomes" id="UP000029084">
    <property type="component" value="Chromosome"/>
</dbReference>
<protein>
    <recommendedName>
        <fullName evidence="8">NAD-dependent protein deacetylase</fullName>
        <ecNumber evidence="8">2.3.1.286</ecNumber>
    </recommendedName>
    <alternativeName>
        <fullName evidence="8">Regulatory protein SIR2 homolog</fullName>
    </alternativeName>
</protein>
<feature type="binding site" evidence="8">
    <location>
        <position position="30"/>
    </location>
    <ligand>
        <name>nicotinamide</name>
        <dbReference type="ChEBI" id="CHEBI:17154"/>
    </ligand>
</feature>
<dbReference type="InterPro" id="IPR029035">
    <property type="entry name" value="DHS-like_NAD/FAD-binding_dom"/>
</dbReference>
<feature type="active site" description="Proton acceptor" evidence="8 9">
    <location>
        <position position="113"/>
    </location>
</feature>
<keyword evidence="5 8" id="KW-0805">Transcription regulation</keyword>
<dbReference type="Proteomes" id="UP000061362">
    <property type="component" value="Chromosome"/>
</dbReference>
<dbReference type="NCBIfam" id="NF040867">
    <property type="entry name" value="prot_deacyl_CobB"/>
    <property type="match status" value="1"/>
</dbReference>
<reference evidence="11 17" key="1">
    <citation type="journal article" date="2014" name="J. Bacteriol.">
        <title>Role of an Archaeal PitA Transporter in the Copper and Arsenic Resistance of Metallosphaera sedula, an Extreme Thermoacidophile.</title>
        <authorList>
            <person name="McCarthy S."/>
            <person name="Ai C."/>
            <person name="Wheaton G."/>
            <person name="Tevatia R."/>
            <person name="Eckrich V."/>
            <person name="Kelly R."/>
            <person name="Blum P."/>
        </authorList>
    </citation>
    <scope>NUCLEOTIDE SEQUENCE [LARGE SCALE GENOMIC DNA]</scope>
    <source>
        <strain evidence="11 17">CuR1</strain>
    </source>
</reference>
<evidence type="ECO:0000313" key="22">
    <source>
        <dbReference type="Proteomes" id="UP000068832"/>
    </source>
</evidence>
<evidence type="ECO:0000256" key="4">
    <source>
        <dbReference type="ARBA" id="ARBA00022833"/>
    </source>
</evidence>
<feature type="domain" description="Deacetylase sirtuin-type" evidence="10">
    <location>
        <begin position="1"/>
        <end position="241"/>
    </location>
</feature>
<dbReference type="InterPro" id="IPR003000">
    <property type="entry name" value="Sirtuin"/>
</dbReference>
<evidence type="ECO:0000313" key="21">
    <source>
        <dbReference type="Proteomes" id="UP000062475"/>
    </source>
</evidence>
<reference evidence="16 18" key="3">
    <citation type="submission" date="2015-07" db="EMBL/GenBank/DDBJ databases">
        <title>Physiological, transcriptional responses and genome re-sequencing of acid resistant extremely thermoacidophilic Metallosphaera sedula SARC-M1.</title>
        <authorList>
            <person name="Ai C."/>
            <person name="McCarthy S."/>
            <person name="Eckrich V."/>
            <person name="Rudrappa D."/>
            <person name="Qiu G."/>
            <person name="Blum P."/>
        </authorList>
    </citation>
    <scope>NUCLEOTIDE SEQUENCE [LARGE SCALE GENOMIC DNA]</scope>
    <source>
        <strain evidence="16 18">SARC-M1</strain>
    </source>
</reference>
<accession>A0A088E4K3</accession>
<feature type="binding site" evidence="8 9">
    <location>
        <position position="148"/>
    </location>
    <ligand>
        <name>Zn(2+)</name>
        <dbReference type="ChEBI" id="CHEBI:29105"/>
    </ligand>
</feature>
<feature type="binding site" evidence="8 9">
    <location>
        <position position="121"/>
    </location>
    <ligand>
        <name>Zn(2+)</name>
        <dbReference type="ChEBI" id="CHEBI:29105"/>
    </ligand>
</feature>
<feature type="binding site" evidence="8">
    <location>
        <position position="113"/>
    </location>
    <ligand>
        <name>NAD(+)</name>
        <dbReference type="ChEBI" id="CHEBI:57540"/>
    </ligand>
</feature>
<keyword evidence="3 8" id="KW-0479">Metal-binding</keyword>
<evidence type="ECO:0000313" key="18">
    <source>
        <dbReference type="Proteomes" id="UP000056255"/>
    </source>
</evidence>
<feature type="binding site" evidence="8">
    <location>
        <position position="19"/>
    </location>
    <ligand>
        <name>NAD(+)</name>
        <dbReference type="ChEBI" id="CHEBI:57540"/>
    </ligand>
</feature>
<dbReference type="InterPro" id="IPR050134">
    <property type="entry name" value="NAD-dep_sirtuin_deacylases"/>
</dbReference>
<evidence type="ECO:0000259" key="10">
    <source>
        <dbReference type="PROSITE" id="PS50305"/>
    </source>
</evidence>
<evidence type="ECO:0000256" key="5">
    <source>
        <dbReference type="ARBA" id="ARBA00023015"/>
    </source>
</evidence>
<feature type="binding site" evidence="8">
    <location>
        <position position="209"/>
    </location>
    <ligand>
        <name>NAD(+)</name>
        <dbReference type="ChEBI" id="CHEBI:57540"/>
    </ligand>
</feature>
<feature type="binding site" evidence="8">
    <location>
        <position position="227"/>
    </location>
    <ligand>
        <name>NAD(+)</name>
        <dbReference type="ChEBI" id="CHEBI:57540"/>
    </ligand>
</feature>
<dbReference type="Proteomes" id="UP000056255">
    <property type="component" value="Chromosome"/>
</dbReference>
<keyword evidence="6 8" id="KW-0520">NAD</keyword>
<sequence>MDLAELLLTSTHGIAFTGAGISTASGIPDFRGPQGLWKKYPQELSSASYLRRDPKGFWEFYAFRLKAMDSVAPNPAHYALAELERMGLIKYVITQNIDGLHQDAGSRNVIELHGTSRRFYCEDCGMNFERKEVLGKVQDGELPPRCRCGGVIRPGVVLFDEPVHLIHEALRIAQESDLVLVVGSSLTVYPANLIPQVVKQNGGVLVIINMEETPLDEFADLVIRERAEEVLPRTVKKIKELVGNG</sequence>
<dbReference type="InterPro" id="IPR026591">
    <property type="entry name" value="Sirtuin_cat_small_dom_sf"/>
</dbReference>
<feature type="binding site" evidence="8">
    <location>
        <position position="185"/>
    </location>
    <ligand>
        <name>NAD(+)</name>
        <dbReference type="ChEBI" id="CHEBI:57540"/>
    </ligand>
</feature>
<dbReference type="NCBIfam" id="NF001753">
    <property type="entry name" value="PRK00481.1-3"/>
    <property type="match status" value="1"/>
</dbReference>
<dbReference type="SUPFAM" id="SSF52467">
    <property type="entry name" value="DHS-like NAD/FAD-binding domain"/>
    <property type="match status" value="1"/>
</dbReference>
<dbReference type="PANTHER" id="PTHR11085:SF11">
    <property type="entry name" value="NAD-DEPENDENT PROTEIN DEACETYLASE"/>
    <property type="match status" value="1"/>
</dbReference>
<dbReference type="InterPro" id="IPR026590">
    <property type="entry name" value="Ssirtuin_cat_dom"/>
</dbReference>
<evidence type="ECO:0000313" key="20">
    <source>
        <dbReference type="Proteomes" id="UP000062398"/>
    </source>
</evidence>
<dbReference type="Proteomes" id="UP000062475">
    <property type="component" value="Chromosome"/>
</dbReference>
<comment type="function">
    <text evidence="8">NAD-dependent protein deacetylase which modulates the activities of several enzymes which are inactive in their acetylated form. Deacetylates the N-terminal lysine residue of Alba, the major archaeal chromatin protein and that, in turn, increases Alba's DNA binding affinity, thereby repressing transcription.</text>
</comment>
<organism evidence="11 17">
    <name type="scientific">Metallosphaera sedula</name>
    <dbReference type="NCBI Taxonomy" id="43687"/>
    <lineage>
        <taxon>Archaea</taxon>
        <taxon>Thermoproteota</taxon>
        <taxon>Thermoprotei</taxon>
        <taxon>Sulfolobales</taxon>
        <taxon>Sulfolobaceae</taxon>
        <taxon>Metallosphaera</taxon>
    </lineage>
</organism>
<evidence type="ECO:0000313" key="19">
    <source>
        <dbReference type="Proteomes" id="UP000061362"/>
    </source>
</evidence>
<evidence type="ECO:0000313" key="13">
    <source>
        <dbReference type="EMBL" id="AKV76375.1"/>
    </source>
</evidence>
<keyword evidence="2 8" id="KW-0808">Transferase</keyword>
<dbReference type="PATRIC" id="fig|43687.5.peg.1139"/>
<evidence type="ECO:0000256" key="2">
    <source>
        <dbReference type="ARBA" id="ARBA00022679"/>
    </source>
</evidence>
<dbReference type="AlphaFoldDB" id="A0A088E4K3"/>
<dbReference type="Pfam" id="PF02146">
    <property type="entry name" value="SIR2"/>
    <property type="match status" value="1"/>
</dbReference>
<dbReference type="GO" id="GO:0008270">
    <property type="term" value="F:zinc ion binding"/>
    <property type="evidence" value="ECO:0007669"/>
    <property type="project" value="UniProtKB-UniRule"/>
</dbReference>
<comment type="subcellular location">
    <subcellularLocation>
        <location evidence="8">Cytoplasm</location>
    </subcellularLocation>
</comment>
<feature type="binding site" evidence="8">
    <location>
        <position position="31"/>
    </location>
    <ligand>
        <name>NAD(+)</name>
        <dbReference type="ChEBI" id="CHEBI:57540"/>
    </ligand>
</feature>
<feature type="binding site" evidence="8">
    <location>
        <position position="97"/>
    </location>
    <ligand>
        <name>NAD(+)</name>
        <dbReference type="ChEBI" id="CHEBI:57540"/>
    </ligand>
</feature>
<evidence type="ECO:0000256" key="6">
    <source>
        <dbReference type="ARBA" id="ARBA00023027"/>
    </source>
</evidence>
<dbReference type="EMBL" id="CP012172">
    <property type="protein sequence ID" value="AKV74135.1"/>
    <property type="molecule type" value="Genomic_DNA"/>
</dbReference>
<comment type="caution">
    <text evidence="8">Lacks conserved residue(s) required for the propagation of feature annotation.</text>
</comment>
<evidence type="ECO:0000256" key="3">
    <source>
        <dbReference type="ARBA" id="ARBA00022723"/>
    </source>
</evidence>
<keyword evidence="4 8" id="KW-0862">Zinc</keyword>
<comment type="cofactor">
    <cofactor evidence="8">
        <name>Zn(2+)</name>
        <dbReference type="ChEBI" id="CHEBI:29105"/>
    </cofactor>
    <text evidence="8">Binds 1 zinc ion per subunit.</text>
</comment>
<dbReference type="EMBL" id="CP008822">
    <property type="protein sequence ID" value="AIM27246.1"/>
    <property type="molecule type" value="Genomic_DNA"/>
</dbReference>
<evidence type="ECO:0000313" key="11">
    <source>
        <dbReference type="EMBL" id="AIM27246.1"/>
    </source>
</evidence>
<proteinExistence type="inferred from homology"/>
<evidence type="ECO:0000313" key="17">
    <source>
        <dbReference type="Proteomes" id="UP000029084"/>
    </source>
</evidence>
<dbReference type="EMBL" id="CP012173">
    <property type="protein sequence ID" value="AKV76375.1"/>
    <property type="molecule type" value="Genomic_DNA"/>
</dbReference>
<reference evidence="19 20" key="2">
    <citation type="journal article" date="2015" name="Genome Announc.">
        <title>Complete Genome Sequences of Evolved Arsenate-Resistant Metallosphaera sedula Strains.</title>
        <authorList>
            <person name="Ai C."/>
            <person name="McCarthy S."/>
            <person name="Schackwitz W."/>
            <person name="Martin J."/>
            <person name="Lipzen A."/>
            <person name="Blum P."/>
        </authorList>
    </citation>
    <scope>NUCLEOTIDE SEQUENCE [LARGE SCALE GENOMIC DNA]</scope>
    <source>
        <strain evidence="14 20">ARS120-1</strain>
        <strain evidence="15 19">ARS120-2</strain>
        <strain evidence="12 22">ARS50-1</strain>
        <strain evidence="13 21">ARS50-2</strain>
    </source>
</reference>
<feature type="binding site" evidence="8 9">
    <location>
        <position position="124"/>
    </location>
    <ligand>
        <name>Zn(2+)</name>
        <dbReference type="ChEBI" id="CHEBI:29105"/>
    </ligand>
</feature>
<evidence type="ECO:0000256" key="1">
    <source>
        <dbReference type="ARBA" id="ARBA00022490"/>
    </source>
</evidence>
<dbReference type="EMBL" id="CP012174">
    <property type="protein sequence ID" value="AKV78626.1"/>
    <property type="molecule type" value="Genomic_DNA"/>
</dbReference>
<dbReference type="EMBL" id="CP012176">
    <property type="protein sequence ID" value="AKV83116.1"/>
    <property type="molecule type" value="Genomic_DNA"/>
</dbReference>
<dbReference type="EMBL" id="CP012175">
    <property type="protein sequence ID" value="AKV80871.1"/>
    <property type="molecule type" value="Genomic_DNA"/>
</dbReference>
<name>A0A088E4K3_9CREN</name>
<keyword evidence="7 8" id="KW-0804">Transcription</keyword>
<dbReference type="Proteomes" id="UP000062398">
    <property type="component" value="Chromosome"/>
</dbReference>
<comment type="similarity">
    <text evidence="8">Belongs to the sirtuin family. Class U subfamily.</text>
</comment>
<feature type="binding site" evidence="8">
    <location>
        <position position="97"/>
    </location>
    <ligand>
        <name>nicotinamide</name>
        <dbReference type="ChEBI" id="CHEBI:17154"/>
    </ligand>
</feature>
<dbReference type="PANTHER" id="PTHR11085">
    <property type="entry name" value="NAD-DEPENDENT PROTEIN DEACYLASE SIRTUIN-5, MITOCHONDRIAL-RELATED"/>
    <property type="match status" value="1"/>
</dbReference>
<dbReference type="GO" id="GO:0005737">
    <property type="term" value="C:cytoplasm"/>
    <property type="evidence" value="ECO:0007669"/>
    <property type="project" value="UniProtKB-SubCell"/>
</dbReference>
<evidence type="ECO:0000256" key="7">
    <source>
        <dbReference type="ARBA" id="ARBA00023163"/>
    </source>
</evidence>
<evidence type="ECO:0000256" key="8">
    <source>
        <dbReference type="HAMAP-Rule" id="MF_01968"/>
    </source>
</evidence>
<comment type="catalytic activity">
    <reaction evidence="8">
        <text>N(6)-acetyl-L-lysyl-[protein] + NAD(+) + H2O = 2''-O-acetyl-ADP-D-ribose + nicotinamide + L-lysyl-[protein]</text>
        <dbReference type="Rhea" id="RHEA:43636"/>
        <dbReference type="Rhea" id="RHEA-COMP:9752"/>
        <dbReference type="Rhea" id="RHEA-COMP:10731"/>
        <dbReference type="ChEBI" id="CHEBI:15377"/>
        <dbReference type="ChEBI" id="CHEBI:17154"/>
        <dbReference type="ChEBI" id="CHEBI:29969"/>
        <dbReference type="ChEBI" id="CHEBI:57540"/>
        <dbReference type="ChEBI" id="CHEBI:61930"/>
        <dbReference type="ChEBI" id="CHEBI:83767"/>
        <dbReference type="EC" id="2.3.1.286"/>
    </reaction>
</comment>
<dbReference type="Gene3D" id="3.30.1600.10">
    <property type="entry name" value="SIR2/SIRT2 'Small Domain"/>
    <property type="match status" value="1"/>
</dbReference>
<evidence type="ECO:0000313" key="12">
    <source>
        <dbReference type="EMBL" id="AKV74135.1"/>
    </source>
</evidence>
<evidence type="ECO:0000313" key="15">
    <source>
        <dbReference type="EMBL" id="AKV80871.1"/>
    </source>
</evidence>
<dbReference type="Gene3D" id="3.40.50.1220">
    <property type="entry name" value="TPP-binding domain"/>
    <property type="match status" value="1"/>
</dbReference>
<feature type="binding site" evidence="8">
    <location>
        <position position="98"/>
    </location>
    <ligand>
        <name>nicotinamide</name>
        <dbReference type="ChEBI" id="CHEBI:17154"/>
    </ligand>
</feature>
<dbReference type="InterPro" id="IPR028628">
    <property type="entry name" value="Sirtuin_class_U"/>
</dbReference>
<dbReference type="GeneID" id="91755567"/>
<dbReference type="HAMAP" id="MF_01968">
    <property type="entry name" value="Sirtuin_ClassU"/>
    <property type="match status" value="1"/>
</dbReference>
<dbReference type="RefSeq" id="WP_012021047.1">
    <property type="nucleotide sequence ID" value="NZ_AP019770.1"/>
</dbReference>
<dbReference type="GO" id="GO:0070403">
    <property type="term" value="F:NAD+ binding"/>
    <property type="evidence" value="ECO:0007669"/>
    <property type="project" value="UniProtKB-UniRule"/>
</dbReference>
<dbReference type="PROSITE" id="PS50305">
    <property type="entry name" value="SIRTUIN"/>
    <property type="match status" value="1"/>
</dbReference>
<dbReference type="GO" id="GO:0017136">
    <property type="term" value="F:histone deacetylase activity, NAD-dependent"/>
    <property type="evidence" value="ECO:0007669"/>
    <property type="project" value="TreeGrafter"/>
</dbReference>
<feature type="binding site" evidence="8">
    <location>
        <position position="23"/>
    </location>
    <ligand>
        <name>NAD(+)</name>
        <dbReference type="ChEBI" id="CHEBI:57540"/>
    </ligand>
</feature>
<evidence type="ECO:0000313" key="16">
    <source>
        <dbReference type="EMBL" id="AKV83116.1"/>
    </source>
</evidence>
<feature type="binding site" evidence="8">
    <location>
        <position position="98"/>
    </location>
    <ligand>
        <name>NAD(+)</name>
        <dbReference type="ChEBI" id="CHEBI:57540"/>
    </ligand>
</feature>